<feature type="transmembrane region" description="Helical" evidence="6">
    <location>
        <begin position="67"/>
        <end position="85"/>
    </location>
</feature>
<accession>A0AAD7H4F1</accession>
<evidence type="ECO:0000256" key="4">
    <source>
        <dbReference type="ARBA" id="ARBA00023136"/>
    </source>
</evidence>
<comment type="caution">
    <text evidence="7">The sequence shown here is derived from an EMBL/GenBank/DDBJ whole genome shotgun (WGS) entry which is preliminary data.</text>
</comment>
<protein>
    <submittedName>
        <fullName evidence="7">Major facilitator superfamily domain-containing protein</fullName>
    </submittedName>
</protein>
<dbReference type="EMBL" id="JARKIB010000400">
    <property type="protein sequence ID" value="KAJ7711253.1"/>
    <property type="molecule type" value="Genomic_DNA"/>
</dbReference>
<feature type="region of interest" description="Disordered" evidence="5">
    <location>
        <begin position="33"/>
        <end position="52"/>
    </location>
</feature>
<dbReference type="PANTHER" id="PTHR23507:SF1">
    <property type="entry name" value="FI18259P1-RELATED"/>
    <property type="match status" value="1"/>
</dbReference>
<feature type="transmembrane region" description="Helical" evidence="6">
    <location>
        <begin position="435"/>
        <end position="456"/>
    </location>
</feature>
<comment type="subcellular location">
    <subcellularLocation>
        <location evidence="1">Membrane</location>
        <topology evidence="1">Multi-pass membrane protein</topology>
    </subcellularLocation>
</comment>
<feature type="transmembrane region" description="Helical" evidence="6">
    <location>
        <begin position="222"/>
        <end position="247"/>
    </location>
</feature>
<reference evidence="7" key="1">
    <citation type="submission" date="2023-03" db="EMBL/GenBank/DDBJ databases">
        <title>Massive genome expansion in bonnet fungi (Mycena s.s.) driven by repeated elements and novel gene families across ecological guilds.</title>
        <authorList>
            <consortium name="Lawrence Berkeley National Laboratory"/>
            <person name="Harder C.B."/>
            <person name="Miyauchi S."/>
            <person name="Viragh M."/>
            <person name="Kuo A."/>
            <person name="Thoen E."/>
            <person name="Andreopoulos B."/>
            <person name="Lu D."/>
            <person name="Skrede I."/>
            <person name="Drula E."/>
            <person name="Henrissat B."/>
            <person name="Morin E."/>
            <person name="Kohler A."/>
            <person name="Barry K."/>
            <person name="LaButti K."/>
            <person name="Morin E."/>
            <person name="Salamov A."/>
            <person name="Lipzen A."/>
            <person name="Mereny Z."/>
            <person name="Hegedus B."/>
            <person name="Baldrian P."/>
            <person name="Stursova M."/>
            <person name="Weitz H."/>
            <person name="Taylor A."/>
            <person name="Grigoriev I.V."/>
            <person name="Nagy L.G."/>
            <person name="Martin F."/>
            <person name="Kauserud H."/>
        </authorList>
    </citation>
    <scope>NUCLEOTIDE SEQUENCE</scope>
    <source>
        <strain evidence="7">CBHHK182m</strain>
    </source>
</reference>
<evidence type="ECO:0000313" key="7">
    <source>
        <dbReference type="EMBL" id="KAJ7711253.1"/>
    </source>
</evidence>
<evidence type="ECO:0000313" key="8">
    <source>
        <dbReference type="Proteomes" id="UP001215598"/>
    </source>
</evidence>
<dbReference type="GO" id="GO:0016020">
    <property type="term" value="C:membrane"/>
    <property type="evidence" value="ECO:0007669"/>
    <property type="project" value="UniProtKB-SubCell"/>
</dbReference>
<feature type="transmembrane region" description="Helical" evidence="6">
    <location>
        <begin position="159"/>
        <end position="178"/>
    </location>
</feature>
<name>A0AAD7H4F1_9AGAR</name>
<feature type="transmembrane region" description="Helical" evidence="6">
    <location>
        <begin position="541"/>
        <end position="569"/>
    </location>
</feature>
<dbReference type="InterPro" id="IPR036259">
    <property type="entry name" value="MFS_trans_sf"/>
</dbReference>
<feature type="transmembrane region" description="Helical" evidence="6">
    <location>
        <begin position="190"/>
        <end position="210"/>
    </location>
</feature>
<feature type="transmembrane region" description="Helical" evidence="6">
    <location>
        <begin position="396"/>
        <end position="415"/>
    </location>
</feature>
<evidence type="ECO:0000256" key="3">
    <source>
        <dbReference type="ARBA" id="ARBA00022989"/>
    </source>
</evidence>
<organism evidence="7 8">
    <name type="scientific">Mycena metata</name>
    <dbReference type="NCBI Taxonomy" id="1033252"/>
    <lineage>
        <taxon>Eukaryota</taxon>
        <taxon>Fungi</taxon>
        <taxon>Dikarya</taxon>
        <taxon>Basidiomycota</taxon>
        <taxon>Agaricomycotina</taxon>
        <taxon>Agaricomycetes</taxon>
        <taxon>Agaricomycetidae</taxon>
        <taxon>Agaricales</taxon>
        <taxon>Marasmiineae</taxon>
        <taxon>Mycenaceae</taxon>
        <taxon>Mycena</taxon>
    </lineage>
</organism>
<dbReference type="SUPFAM" id="SSF103473">
    <property type="entry name" value="MFS general substrate transporter"/>
    <property type="match status" value="1"/>
</dbReference>
<evidence type="ECO:0000256" key="2">
    <source>
        <dbReference type="ARBA" id="ARBA00022692"/>
    </source>
</evidence>
<dbReference type="InterPro" id="IPR011701">
    <property type="entry name" value="MFS"/>
</dbReference>
<feature type="compositionally biased region" description="Basic and acidic residues" evidence="5">
    <location>
        <begin position="676"/>
        <end position="691"/>
    </location>
</feature>
<proteinExistence type="predicted"/>
<keyword evidence="4 6" id="KW-0472">Membrane</keyword>
<feature type="transmembrane region" description="Helical" evidence="6">
    <location>
        <begin position="259"/>
        <end position="282"/>
    </location>
</feature>
<evidence type="ECO:0000256" key="1">
    <source>
        <dbReference type="ARBA" id="ARBA00004141"/>
    </source>
</evidence>
<sequence>MSTRENWSPGAEETFETDPLVTIFPSRSRSAVHASRERASGSAQETEPLLGGPHIPRKKPFYRARPLWLVPFAVLAALIRGSTLAPRVEIYTQLSCSRLHHSYNHTTSTLLDAPFYYDSAPSSSVTFIQPPTDNSDESPQSPRSRCSSDLAVQAGAARIQTTFTITMGLLSALTAGWWGHLGERRGRTKILAIATFGWFLTDLTFILASTPSSPLFAYGRTLLYIAPIFEGLLGGWSSLQAGTSAYISDCTSSGSRASVFSRFTGVSFLGFSLGPIIGGWIIRHPIPFLSGAPLPGQGPGQGQSVTAVFCIAAIGSFINFCLMLFVIPESVSKEQRERAARTIPDIAVVSLVGEPEPPKTAIAFVPRIIKDFFSPLAIFLPVPIFIDGSTRKRKDWSLTLLACALFGYLLSAGLYQIKYLYGSLVYNWGPEQLGYYVSFMGGGRALFLLFVFPLVISKFKPKPDVAPTQSLAVPGVKPGKPKPTKAHLAREIKFDLRLTRISLCIDILANASIILAPAPAYKMHHLALAGSKTDAQFRSSQALFVVASWIASWGAGLIPAIHSLALCIVQARAMLEASATSSQHGGAVPVVVDAPTGTLFGALAVLQATGQMILGPLLFGLVYSGTVATFPKAVFCTALGILAVALAATLLVRSPLPLTATTKGKAPAVRRQRRNGNRDGDEARGRSRLSKDLGYGSTSEAGSPPEQPHGQGPSSASGSH</sequence>
<evidence type="ECO:0000256" key="5">
    <source>
        <dbReference type="SAM" id="MobiDB-lite"/>
    </source>
</evidence>
<feature type="region of interest" description="Disordered" evidence="5">
    <location>
        <begin position="661"/>
        <end position="720"/>
    </location>
</feature>
<gene>
    <name evidence="7" type="ORF">B0H16DRAFT_635240</name>
</gene>
<dbReference type="GO" id="GO:0022857">
    <property type="term" value="F:transmembrane transporter activity"/>
    <property type="evidence" value="ECO:0007669"/>
    <property type="project" value="InterPro"/>
</dbReference>
<dbReference type="PANTHER" id="PTHR23507">
    <property type="entry name" value="ZGC:174356"/>
    <property type="match status" value="1"/>
</dbReference>
<keyword evidence="8" id="KW-1185">Reference proteome</keyword>
<dbReference type="AlphaFoldDB" id="A0AAD7H4F1"/>
<dbReference type="Proteomes" id="UP001215598">
    <property type="component" value="Unassembled WGS sequence"/>
</dbReference>
<feature type="transmembrane region" description="Helical" evidence="6">
    <location>
        <begin position="302"/>
        <end position="327"/>
    </location>
</feature>
<dbReference type="Gene3D" id="1.20.1250.20">
    <property type="entry name" value="MFS general substrate transporter like domains"/>
    <property type="match status" value="1"/>
</dbReference>
<feature type="transmembrane region" description="Helical" evidence="6">
    <location>
        <begin position="630"/>
        <end position="652"/>
    </location>
</feature>
<keyword evidence="3 6" id="KW-1133">Transmembrane helix</keyword>
<dbReference type="Pfam" id="PF07690">
    <property type="entry name" value="MFS_1"/>
    <property type="match status" value="1"/>
</dbReference>
<evidence type="ECO:0000256" key="6">
    <source>
        <dbReference type="SAM" id="Phobius"/>
    </source>
</evidence>
<keyword evidence="2 6" id="KW-0812">Transmembrane</keyword>